<dbReference type="PROSITE" id="PS01006">
    <property type="entry name" value="FORMATE_NITRITE_TP_2"/>
    <property type="match status" value="1"/>
</dbReference>
<evidence type="ECO:0000256" key="3">
    <source>
        <dbReference type="ARBA" id="ARBA00022989"/>
    </source>
</evidence>
<feature type="transmembrane region" description="Helical" evidence="6">
    <location>
        <begin position="235"/>
        <end position="257"/>
    </location>
</feature>
<name>A0AAE4AM01_9FIRM</name>
<dbReference type="EMBL" id="JAUSTO010000007">
    <property type="protein sequence ID" value="MDQ0152636.1"/>
    <property type="molecule type" value="Genomic_DNA"/>
</dbReference>
<evidence type="ECO:0000256" key="1">
    <source>
        <dbReference type="ARBA" id="ARBA00004141"/>
    </source>
</evidence>
<keyword evidence="4 6" id="KW-0472">Membrane</keyword>
<evidence type="ECO:0000313" key="8">
    <source>
        <dbReference type="Proteomes" id="UP001241537"/>
    </source>
</evidence>
<comment type="caution">
    <text evidence="7">The sequence shown here is derived from an EMBL/GenBank/DDBJ whole genome shotgun (WGS) entry which is preliminary data.</text>
</comment>
<gene>
    <name evidence="7" type="ORF">J2S20_001330</name>
</gene>
<dbReference type="PROSITE" id="PS01005">
    <property type="entry name" value="FORMATE_NITRITE_TP_1"/>
    <property type="match status" value="1"/>
</dbReference>
<organism evidence="7 8">
    <name type="scientific">Moryella indoligenes</name>
    <dbReference type="NCBI Taxonomy" id="371674"/>
    <lineage>
        <taxon>Bacteria</taxon>
        <taxon>Bacillati</taxon>
        <taxon>Bacillota</taxon>
        <taxon>Clostridia</taxon>
        <taxon>Lachnospirales</taxon>
        <taxon>Lachnospiraceae</taxon>
        <taxon>Moryella</taxon>
    </lineage>
</organism>
<keyword evidence="2 6" id="KW-0812">Transmembrane</keyword>
<reference evidence="7" key="1">
    <citation type="submission" date="2023-07" db="EMBL/GenBank/DDBJ databases">
        <title>Genomic Encyclopedia of Type Strains, Phase IV (KMG-IV): sequencing the most valuable type-strain genomes for metagenomic binning, comparative biology and taxonomic classification.</title>
        <authorList>
            <person name="Goeker M."/>
        </authorList>
    </citation>
    <scope>NUCLEOTIDE SEQUENCE</scope>
    <source>
        <strain evidence="7">DSM 19659</strain>
    </source>
</reference>
<evidence type="ECO:0000256" key="5">
    <source>
        <dbReference type="ARBA" id="ARBA00049660"/>
    </source>
</evidence>
<dbReference type="RefSeq" id="WP_106612336.1">
    <property type="nucleotide sequence ID" value="NZ_JAUSTO010000007.1"/>
</dbReference>
<dbReference type="PANTHER" id="PTHR30520:SF6">
    <property type="entry name" value="FORMATE_NITRATE FAMILY TRANSPORTER (EUROFUNG)"/>
    <property type="match status" value="1"/>
</dbReference>
<proteinExistence type="inferred from homology"/>
<evidence type="ECO:0000256" key="2">
    <source>
        <dbReference type="ARBA" id="ARBA00022692"/>
    </source>
</evidence>
<dbReference type="Proteomes" id="UP001241537">
    <property type="component" value="Unassembled WGS sequence"/>
</dbReference>
<dbReference type="GO" id="GO:0005886">
    <property type="term" value="C:plasma membrane"/>
    <property type="evidence" value="ECO:0007669"/>
    <property type="project" value="TreeGrafter"/>
</dbReference>
<dbReference type="InterPro" id="IPR024002">
    <property type="entry name" value="For/NO2_transpt_CS"/>
</dbReference>
<comment type="similarity">
    <text evidence="5">Belongs to the FNT transporter (TC 1.A.16) family.</text>
</comment>
<dbReference type="PANTHER" id="PTHR30520">
    <property type="entry name" value="FORMATE TRANSPORTER-RELATED"/>
    <property type="match status" value="1"/>
</dbReference>
<dbReference type="Pfam" id="PF01226">
    <property type="entry name" value="Form_Nir_trans"/>
    <property type="match status" value="1"/>
</dbReference>
<feature type="transmembrane region" description="Helical" evidence="6">
    <location>
        <begin position="179"/>
        <end position="197"/>
    </location>
</feature>
<dbReference type="InterPro" id="IPR000292">
    <property type="entry name" value="For/NO2_transpt"/>
</dbReference>
<dbReference type="Gene3D" id="1.20.1080.10">
    <property type="entry name" value="Glycerol uptake facilitator protein"/>
    <property type="match status" value="1"/>
</dbReference>
<evidence type="ECO:0000256" key="4">
    <source>
        <dbReference type="ARBA" id="ARBA00023136"/>
    </source>
</evidence>
<evidence type="ECO:0000313" key="7">
    <source>
        <dbReference type="EMBL" id="MDQ0152636.1"/>
    </source>
</evidence>
<sequence>MNAPAEIAANYVKVGKGKIELPTLNMFLLSLLAGMYIAFGAIGSQAAALLVQPAALGKFMGAWVFPTGLMLVLLAGAELFTGNCLLVIPVLQGEAGLTGMLRSWAIVFVGNLAGGMLIAAAATKSHVFSQCDGAFAETVVRVAGAKTSLSFSDAFFRGILCNILVCLAVWAAFAARELAGKILALYLPIMVFVLSGYEHSIANAYFIPAGIFAAGEYGIAAEGLGWYGFFVRNLLPVTLGNIVGGVLIGIIYWAVYLRGKKS</sequence>
<dbReference type="InterPro" id="IPR023271">
    <property type="entry name" value="Aquaporin-like"/>
</dbReference>
<feature type="transmembrane region" description="Helical" evidence="6">
    <location>
        <begin position="204"/>
        <end position="229"/>
    </location>
</feature>
<dbReference type="GO" id="GO:0015499">
    <property type="term" value="F:formate transmembrane transporter activity"/>
    <property type="evidence" value="ECO:0007669"/>
    <property type="project" value="TreeGrafter"/>
</dbReference>
<comment type="subcellular location">
    <subcellularLocation>
        <location evidence="1">Membrane</location>
        <topology evidence="1">Multi-pass membrane protein</topology>
    </subcellularLocation>
</comment>
<feature type="transmembrane region" description="Helical" evidence="6">
    <location>
        <begin position="63"/>
        <end position="91"/>
    </location>
</feature>
<keyword evidence="3 6" id="KW-1133">Transmembrane helix</keyword>
<accession>A0AAE4AM01</accession>
<feature type="transmembrane region" description="Helical" evidence="6">
    <location>
        <begin position="26"/>
        <end position="51"/>
    </location>
</feature>
<dbReference type="AlphaFoldDB" id="A0AAE4AM01"/>
<evidence type="ECO:0000256" key="6">
    <source>
        <dbReference type="SAM" id="Phobius"/>
    </source>
</evidence>
<feature type="transmembrane region" description="Helical" evidence="6">
    <location>
        <begin position="103"/>
        <end position="122"/>
    </location>
</feature>
<keyword evidence="8" id="KW-1185">Reference proteome</keyword>
<feature type="transmembrane region" description="Helical" evidence="6">
    <location>
        <begin position="154"/>
        <end position="173"/>
    </location>
</feature>
<protein>
    <submittedName>
        <fullName evidence="7">Formate/nitrite transporter</fullName>
    </submittedName>
</protein>